<evidence type="ECO:0000313" key="3">
    <source>
        <dbReference type="Proteomes" id="UP000589520"/>
    </source>
</evidence>
<accession>A0A7Y9TTJ2</accession>
<sequence length="116" mass="12216">MVAVAATESVASSTPANIRAHRHRDVAPVLANLTGASKGFVIFVLVLVGVGFTLGNGLGGRLADWSLMGATRIILLALVLIMVAMPLFSRVISVLPSGSFSSVRRALPSFRRCRRG</sequence>
<feature type="transmembrane region" description="Helical" evidence="1">
    <location>
        <begin position="73"/>
        <end position="95"/>
    </location>
</feature>
<dbReference type="AlphaFoldDB" id="A0A7Y9TTJ2"/>
<dbReference type="Proteomes" id="UP000589520">
    <property type="component" value="Unassembled WGS sequence"/>
</dbReference>
<dbReference type="RefSeq" id="WP_218892149.1">
    <property type="nucleotide sequence ID" value="NZ_JACCCW010000002.1"/>
</dbReference>
<evidence type="ECO:0000313" key="2">
    <source>
        <dbReference type="EMBL" id="NYF80023.1"/>
    </source>
</evidence>
<comment type="caution">
    <text evidence="2">The sequence shown here is derived from an EMBL/GenBank/DDBJ whole genome shotgun (WGS) entry which is preliminary data.</text>
</comment>
<reference evidence="2 3" key="1">
    <citation type="submission" date="2020-07" db="EMBL/GenBank/DDBJ databases">
        <title>Genomic Encyclopedia of Type Strains, Phase IV (KMG-V): Genome sequencing to study the core and pangenomes of soil and plant-associated prokaryotes.</title>
        <authorList>
            <person name="Whitman W."/>
        </authorList>
    </citation>
    <scope>NUCLEOTIDE SEQUENCE [LARGE SCALE GENOMIC DNA]</scope>
    <source>
        <strain evidence="2 3">X4EP2</strain>
    </source>
</reference>
<protein>
    <submittedName>
        <fullName evidence="2">Uncharacterized protein</fullName>
    </submittedName>
</protein>
<keyword evidence="1" id="KW-0812">Transmembrane</keyword>
<keyword evidence="3" id="KW-1185">Reference proteome</keyword>
<feature type="transmembrane region" description="Helical" evidence="1">
    <location>
        <begin position="29"/>
        <end position="53"/>
    </location>
</feature>
<dbReference type="EMBL" id="JACCCW010000002">
    <property type="protein sequence ID" value="NYF80023.1"/>
    <property type="molecule type" value="Genomic_DNA"/>
</dbReference>
<keyword evidence="1" id="KW-0472">Membrane</keyword>
<organism evidence="2 3">
    <name type="scientific">Granulicella arctica</name>
    <dbReference type="NCBI Taxonomy" id="940613"/>
    <lineage>
        <taxon>Bacteria</taxon>
        <taxon>Pseudomonadati</taxon>
        <taxon>Acidobacteriota</taxon>
        <taxon>Terriglobia</taxon>
        <taxon>Terriglobales</taxon>
        <taxon>Acidobacteriaceae</taxon>
        <taxon>Granulicella</taxon>
    </lineage>
</organism>
<proteinExistence type="predicted"/>
<keyword evidence="1" id="KW-1133">Transmembrane helix</keyword>
<evidence type="ECO:0000256" key="1">
    <source>
        <dbReference type="SAM" id="Phobius"/>
    </source>
</evidence>
<name>A0A7Y9TTJ2_9BACT</name>
<gene>
    <name evidence="2" type="ORF">HDF17_002343</name>
</gene>